<organism evidence="7 8">
    <name type="scientific">Nocardioides immobilis</name>
    <dbReference type="NCBI Taxonomy" id="2049295"/>
    <lineage>
        <taxon>Bacteria</taxon>
        <taxon>Bacillati</taxon>
        <taxon>Actinomycetota</taxon>
        <taxon>Actinomycetes</taxon>
        <taxon>Propionibacteriales</taxon>
        <taxon>Nocardioidaceae</taxon>
        <taxon>Nocardioides</taxon>
    </lineage>
</organism>
<evidence type="ECO:0000256" key="5">
    <source>
        <dbReference type="SAM" id="MobiDB-lite"/>
    </source>
</evidence>
<name>A0A417XWQ7_9ACTN</name>
<keyword evidence="2" id="KW-0285">Flavoprotein</keyword>
<evidence type="ECO:0000256" key="1">
    <source>
        <dbReference type="ARBA" id="ARBA00010790"/>
    </source>
</evidence>
<feature type="region of interest" description="Disordered" evidence="5">
    <location>
        <begin position="1"/>
        <end position="77"/>
    </location>
</feature>
<keyword evidence="8" id="KW-1185">Reference proteome</keyword>
<dbReference type="GO" id="GO:0016614">
    <property type="term" value="F:oxidoreductase activity, acting on CH-OH group of donors"/>
    <property type="evidence" value="ECO:0007669"/>
    <property type="project" value="InterPro"/>
</dbReference>
<keyword evidence="3" id="KW-0274">FAD</keyword>
<dbReference type="EMBL" id="QXGH01000030">
    <property type="protein sequence ID" value="RHW24711.1"/>
    <property type="molecule type" value="Genomic_DNA"/>
</dbReference>
<comment type="caution">
    <text evidence="7">The sequence shown here is derived from an EMBL/GenBank/DDBJ whole genome shotgun (WGS) entry which is preliminary data.</text>
</comment>
<dbReference type="PANTHER" id="PTHR46056">
    <property type="entry name" value="LONG-CHAIN-ALCOHOL OXIDASE"/>
    <property type="match status" value="1"/>
</dbReference>
<feature type="domain" description="Glucose-methanol-choline oxidoreductase C-terminal" evidence="6">
    <location>
        <begin position="79"/>
        <end position="207"/>
    </location>
</feature>
<dbReference type="AlphaFoldDB" id="A0A417XWQ7"/>
<sequence>MGRHAAGPIRGRMDRPGRRRLRRSLRDRSDDSGVQFRIRELAQWSPAPPANAGSQEHALHRHPRQGQGPGGTVKIGKDGEPIASYVLSPGDTELLMKGFEGSARMAEAAGATTLFTTHQQTVSYEPGRGGSIESFMAEVRKRGAAPASLSLASLHIMGSARMGGASDTSALNPDGETWDVKNLVVADASCFPTASGVNPMISIEAIAYMNAKRLAAKLI</sequence>
<accession>A0A417XWQ7</accession>
<dbReference type="OrthoDB" id="9798604at2"/>
<dbReference type="SUPFAM" id="SSF51905">
    <property type="entry name" value="FAD/NAD(P)-binding domain"/>
    <property type="match status" value="1"/>
</dbReference>
<evidence type="ECO:0000256" key="4">
    <source>
        <dbReference type="ARBA" id="ARBA00023002"/>
    </source>
</evidence>
<reference evidence="7 8" key="1">
    <citation type="submission" date="2018-09" db="EMBL/GenBank/DDBJ databases">
        <title>Genome sequencing of Nocardioides immobilis CCTCC AB 2017083 for comparison to Nocardioides silvaticus.</title>
        <authorList>
            <person name="Li C."/>
            <person name="Wang G."/>
        </authorList>
    </citation>
    <scope>NUCLEOTIDE SEQUENCE [LARGE SCALE GENOMIC DNA]</scope>
    <source>
        <strain evidence="7 8">CCTCC AB 2017083</strain>
    </source>
</reference>
<protein>
    <recommendedName>
        <fullName evidence="6">Glucose-methanol-choline oxidoreductase C-terminal domain-containing protein</fullName>
    </recommendedName>
</protein>
<dbReference type="InterPro" id="IPR036188">
    <property type="entry name" value="FAD/NAD-bd_sf"/>
</dbReference>
<evidence type="ECO:0000259" key="6">
    <source>
        <dbReference type="Pfam" id="PF05199"/>
    </source>
</evidence>
<dbReference type="Proteomes" id="UP000283644">
    <property type="component" value="Unassembled WGS sequence"/>
</dbReference>
<dbReference type="InterPro" id="IPR007867">
    <property type="entry name" value="GMC_OxRtase_C"/>
</dbReference>
<evidence type="ECO:0000256" key="2">
    <source>
        <dbReference type="ARBA" id="ARBA00022630"/>
    </source>
</evidence>
<dbReference type="Gene3D" id="3.50.50.60">
    <property type="entry name" value="FAD/NAD(P)-binding domain"/>
    <property type="match status" value="1"/>
</dbReference>
<dbReference type="PANTHER" id="PTHR46056:SF12">
    <property type="entry name" value="LONG-CHAIN-ALCOHOL OXIDASE"/>
    <property type="match status" value="1"/>
</dbReference>
<keyword evidence="4" id="KW-0560">Oxidoreductase</keyword>
<evidence type="ECO:0000313" key="7">
    <source>
        <dbReference type="EMBL" id="RHW24711.1"/>
    </source>
</evidence>
<gene>
    <name evidence="7" type="ORF">D0Z08_23625</name>
</gene>
<comment type="similarity">
    <text evidence="1">Belongs to the GMC oxidoreductase family.</text>
</comment>
<evidence type="ECO:0000313" key="8">
    <source>
        <dbReference type="Proteomes" id="UP000283644"/>
    </source>
</evidence>
<dbReference type="Pfam" id="PF05199">
    <property type="entry name" value="GMC_oxred_C"/>
    <property type="match status" value="1"/>
</dbReference>
<evidence type="ECO:0000256" key="3">
    <source>
        <dbReference type="ARBA" id="ARBA00022827"/>
    </source>
</evidence>
<proteinExistence type="inferred from homology"/>